<dbReference type="InterPro" id="IPR043502">
    <property type="entry name" value="DNA/RNA_pol_sf"/>
</dbReference>
<proteinExistence type="predicted"/>
<reference evidence="2" key="1">
    <citation type="submission" date="2017-05" db="UniProtKB">
        <authorList>
            <consortium name="EnsemblMetazoa"/>
        </authorList>
    </citation>
    <scope>IDENTIFICATION</scope>
</reference>
<dbReference type="InterPro" id="IPR052055">
    <property type="entry name" value="Hepadnavirus_pol/RT"/>
</dbReference>
<dbReference type="EnsemblMetazoa" id="Aqu2.1.35903_001">
    <property type="protein sequence ID" value="Aqu2.1.35903_001"/>
    <property type="gene ID" value="Aqu2.1.35903"/>
</dbReference>
<dbReference type="SUPFAM" id="SSF56672">
    <property type="entry name" value="DNA/RNA polymerases"/>
    <property type="match status" value="1"/>
</dbReference>
<protein>
    <recommendedName>
        <fullName evidence="1">Reverse transcriptase domain-containing protein</fullName>
    </recommendedName>
</protein>
<dbReference type="eggNOG" id="ENOG502TKT2">
    <property type="taxonomic scope" value="Eukaryota"/>
</dbReference>
<dbReference type="PANTHER" id="PTHR33050:SF7">
    <property type="entry name" value="RIBONUCLEASE H"/>
    <property type="match status" value="1"/>
</dbReference>
<dbReference type="Pfam" id="PF00078">
    <property type="entry name" value="RVT_1"/>
    <property type="match status" value="1"/>
</dbReference>
<dbReference type="CDD" id="cd03714">
    <property type="entry name" value="RT_DIRS1"/>
    <property type="match status" value="1"/>
</dbReference>
<accession>A0A1X7V7E5</accession>
<dbReference type="InterPro" id="IPR043128">
    <property type="entry name" value="Rev_trsase/Diguanyl_cyclase"/>
</dbReference>
<sequence length="144" mass="16424">KGAVTTVHSQKKDSFVSTLFLVQKTDGGQRPVISLKPPNNFVNTPHFKMEGIHSLKTLLRRGNWLVKMYLKDAYFSIPIHPEHQKFLSFTWGNTNYQFTCLQFGLMSAPWVFTKTMRPAAALGRELGMQMVCYIDDILVIAESK</sequence>
<dbReference type="Gene3D" id="3.10.10.10">
    <property type="entry name" value="HIV Type 1 Reverse Transcriptase, subunit A, domain 1"/>
    <property type="match status" value="1"/>
</dbReference>
<dbReference type="AlphaFoldDB" id="A0A1X7V7E5"/>
<evidence type="ECO:0000259" key="1">
    <source>
        <dbReference type="PROSITE" id="PS50878"/>
    </source>
</evidence>
<dbReference type="InterPro" id="IPR000477">
    <property type="entry name" value="RT_dom"/>
</dbReference>
<dbReference type="InParanoid" id="A0A1X7V7E5"/>
<evidence type="ECO:0000313" key="2">
    <source>
        <dbReference type="EnsemblMetazoa" id="Aqu2.1.35903_001"/>
    </source>
</evidence>
<name>A0A1X7V7E5_AMPQE</name>
<dbReference type="PANTHER" id="PTHR33050">
    <property type="entry name" value="REVERSE TRANSCRIPTASE DOMAIN-CONTAINING PROTEIN"/>
    <property type="match status" value="1"/>
</dbReference>
<dbReference type="Gene3D" id="3.30.70.270">
    <property type="match status" value="1"/>
</dbReference>
<feature type="domain" description="Reverse transcriptase" evidence="1">
    <location>
        <begin position="3"/>
        <end position="144"/>
    </location>
</feature>
<dbReference type="PROSITE" id="PS50878">
    <property type="entry name" value="RT_POL"/>
    <property type="match status" value="1"/>
</dbReference>
<organism evidence="2">
    <name type="scientific">Amphimedon queenslandica</name>
    <name type="common">Sponge</name>
    <dbReference type="NCBI Taxonomy" id="400682"/>
    <lineage>
        <taxon>Eukaryota</taxon>
        <taxon>Metazoa</taxon>
        <taxon>Porifera</taxon>
        <taxon>Demospongiae</taxon>
        <taxon>Heteroscleromorpha</taxon>
        <taxon>Haplosclerida</taxon>
        <taxon>Niphatidae</taxon>
        <taxon>Amphimedon</taxon>
    </lineage>
</organism>